<accession>A0A2V3IM82</accession>
<name>A0A2V3IM82_9FLOR</name>
<dbReference type="SUPFAM" id="SSF50978">
    <property type="entry name" value="WD40 repeat-like"/>
    <property type="match status" value="1"/>
</dbReference>
<dbReference type="PANTHER" id="PTHR19855:SF11">
    <property type="entry name" value="RIBOSOME BIOGENESIS PROTEIN WDR12"/>
    <property type="match status" value="1"/>
</dbReference>
<comment type="caution">
    <text evidence="2">The sequence shown here is derived from an EMBL/GenBank/DDBJ whole genome shotgun (WGS) entry which is preliminary data.</text>
</comment>
<evidence type="ECO:0000256" key="1">
    <source>
        <dbReference type="PROSITE-ProRule" id="PRU00221"/>
    </source>
</evidence>
<dbReference type="AlphaFoldDB" id="A0A2V3IM82"/>
<dbReference type="InterPro" id="IPR015943">
    <property type="entry name" value="WD40/YVTN_repeat-like_dom_sf"/>
</dbReference>
<keyword evidence="1" id="KW-0853">WD repeat</keyword>
<dbReference type="InterPro" id="IPR001680">
    <property type="entry name" value="WD40_rpt"/>
</dbReference>
<dbReference type="Gene3D" id="2.130.10.10">
    <property type="entry name" value="YVTN repeat-like/Quinoprotein amine dehydrogenase"/>
    <property type="match status" value="1"/>
</dbReference>
<dbReference type="PROSITE" id="PS50082">
    <property type="entry name" value="WD_REPEATS_2"/>
    <property type="match status" value="1"/>
</dbReference>
<sequence length="222" mass="23184">MDTSETKPASFSAASVKSGSSTAALGCMDGSLWLAQDCLGNTNDAHGDRKRKAVSNIPASRVTDGVLRVTGLLWRANDIVSVGWDGFTSVFCADTCTKKTTIPSGGKPLTSVVSLDGSGCFIVSAVDGAVRMVDGRSGKGVVAACGKREAHQGIVTDVAAQEELVVSTGMDGTVKFWDQRSLLTPQHTIRTDGKLFAVDLIRGTRNTVFAAGQTGKVLRFGI</sequence>
<dbReference type="SMART" id="SM00320">
    <property type="entry name" value="WD40"/>
    <property type="match status" value="2"/>
</dbReference>
<gene>
    <name evidence="2" type="ORF">BWQ96_07101</name>
</gene>
<evidence type="ECO:0000313" key="3">
    <source>
        <dbReference type="Proteomes" id="UP000247409"/>
    </source>
</evidence>
<dbReference type="OrthoDB" id="10264376at2759"/>
<dbReference type="PROSITE" id="PS50294">
    <property type="entry name" value="WD_REPEATS_REGION"/>
    <property type="match status" value="1"/>
</dbReference>
<dbReference type="PANTHER" id="PTHR19855">
    <property type="entry name" value="WD40 REPEAT PROTEIN 12, 37"/>
    <property type="match status" value="1"/>
</dbReference>
<organism evidence="2 3">
    <name type="scientific">Gracilariopsis chorda</name>
    <dbReference type="NCBI Taxonomy" id="448386"/>
    <lineage>
        <taxon>Eukaryota</taxon>
        <taxon>Rhodophyta</taxon>
        <taxon>Florideophyceae</taxon>
        <taxon>Rhodymeniophycidae</taxon>
        <taxon>Gracilariales</taxon>
        <taxon>Gracilariaceae</taxon>
        <taxon>Gracilariopsis</taxon>
    </lineage>
</organism>
<keyword evidence="3" id="KW-1185">Reference proteome</keyword>
<dbReference type="InterPro" id="IPR036322">
    <property type="entry name" value="WD40_repeat_dom_sf"/>
</dbReference>
<evidence type="ECO:0000313" key="2">
    <source>
        <dbReference type="EMBL" id="PXF43157.1"/>
    </source>
</evidence>
<feature type="repeat" description="WD" evidence="1">
    <location>
        <begin position="148"/>
        <end position="178"/>
    </location>
</feature>
<proteinExistence type="predicted"/>
<dbReference type="Proteomes" id="UP000247409">
    <property type="component" value="Unassembled WGS sequence"/>
</dbReference>
<reference evidence="2 3" key="1">
    <citation type="journal article" date="2018" name="Mol. Biol. Evol.">
        <title>Analysis of the draft genome of the red seaweed Gracilariopsis chorda provides insights into genome size evolution in Rhodophyta.</title>
        <authorList>
            <person name="Lee J."/>
            <person name="Yang E.C."/>
            <person name="Graf L."/>
            <person name="Yang J.H."/>
            <person name="Qiu H."/>
            <person name="Zel Zion U."/>
            <person name="Chan C.X."/>
            <person name="Stephens T.G."/>
            <person name="Weber A.P.M."/>
            <person name="Boo G.H."/>
            <person name="Boo S.M."/>
            <person name="Kim K.M."/>
            <person name="Shin Y."/>
            <person name="Jung M."/>
            <person name="Lee S.J."/>
            <person name="Yim H.S."/>
            <person name="Lee J.H."/>
            <person name="Bhattacharya D."/>
            <person name="Yoon H.S."/>
        </authorList>
    </citation>
    <scope>NUCLEOTIDE SEQUENCE [LARGE SCALE GENOMIC DNA]</scope>
    <source>
        <strain evidence="2 3">SKKU-2015</strain>
        <tissue evidence="2">Whole body</tissue>
    </source>
</reference>
<dbReference type="EMBL" id="NBIV01000135">
    <property type="protein sequence ID" value="PXF43157.1"/>
    <property type="molecule type" value="Genomic_DNA"/>
</dbReference>
<protein>
    <submittedName>
        <fullName evidence="2">Ribosome biogenesis protein WDR12-like</fullName>
    </submittedName>
</protein>